<organism evidence="2 3">
    <name type="scientific">Oryctes borbonicus</name>
    <dbReference type="NCBI Taxonomy" id="1629725"/>
    <lineage>
        <taxon>Eukaryota</taxon>
        <taxon>Metazoa</taxon>
        <taxon>Ecdysozoa</taxon>
        <taxon>Arthropoda</taxon>
        <taxon>Hexapoda</taxon>
        <taxon>Insecta</taxon>
        <taxon>Pterygota</taxon>
        <taxon>Neoptera</taxon>
        <taxon>Endopterygota</taxon>
        <taxon>Coleoptera</taxon>
        <taxon>Polyphaga</taxon>
        <taxon>Scarabaeiformia</taxon>
        <taxon>Scarabaeidae</taxon>
        <taxon>Dynastinae</taxon>
        <taxon>Oryctes</taxon>
    </lineage>
</organism>
<feature type="transmembrane region" description="Helical" evidence="1">
    <location>
        <begin position="12"/>
        <end position="38"/>
    </location>
</feature>
<dbReference type="InterPro" id="IPR053077">
    <property type="entry name" value="MARVEL_domain_protein_3"/>
</dbReference>
<dbReference type="EMBL" id="LJIG01002476">
    <property type="protein sequence ID" value="KRT84464.1"/>
    <property type="molecule type" value="Genomic_DNA"/>
</dbReference>
<feature type="non-terminal residue" evidence="2">
    <location>
        <position position="160"/>
    </location>
</feature>
<dbReference type="OrthoDB" id="8190053at2759"/>
<protein>
    <recommendedName>
        <fullName evidence="4">MARVEL domain-containing protein</fullName>
    </recommendedName>
</protein>
<keyword evidence="3" id="KW-1185">Reference proteome</keyword>
<accession>A0A0T6BAV9</accession>
<proteinExistence type="predicted"/>
<evidence type="ECO:0000313" key="2">
    <source>
        <dbReference type="EMBL" id="KRT84464.1"/>
    </source>
</evidence>
<keyword evidence="1" id="KW-0472">Membrane</keyword>
<dbReference type="PANTHER" id="PTHR34609">
    <property type="entry name" value="GEO08273P1-RELATED"/>
    <property type="match status" value="1"/>
</dbReference>
<sequence length="160" mass="18229">MTVLRTCCCCGSLRTGTIFTAIAGAILAAAGIIMIYTLNLDLRTILLDNLLPKWAVKLILAINFCMTILISMLLLYGAIKRHMYFMLPWVILGILLALGLLISVIYTAVVEFNEERNIEGTIWLIGGIIAVVVYLYFWCVVYSYFQIVRKEFEERSKYER</sequence>
<feature type="transmembrane region" description="Helical" evidence="1">
    <location>
        <begin position="58"/>
        <end position="79"/>
    </location>
</feature>
<dbReference type="PANTHER" id="PTHR34609:SF17">
    <property type="entry name" value="GEO08273P1-RELATED"/>
    <property type="match status" value="1"/>
</dbReference>
<keyword evidence="1" id="KW-0812">Transmembrane</keyword>
<dbReference type="Proteomes" id="UP000051574">
    <property type="component" value="Unassembled WGS sequence"/>
</dbReference>
<feature type="transmembrane region" description="Helical" evidence="1">
    <location>
        <begin position="121"/>
        <end position="145"/>
    </location>
</feature>
<keyword evidence="1" id="KW-1133">Transmembrane helix</keyword>
<evidence type="ECO:0008006" key="4">
    <source>
        <dbReference type="Google" id="ProtNLM"/>
    </source>
</evidence>
<dbReference type="Pfam" id="PF15860">
    <property type="entry name" value="DUF4728"/>
    <property type="match status" value="1"/>
</dbReference>
<gene>
    <name evidence="2" type="ORF">AMK59_841</name>
</gene>
<comment type="caution">
    <text evidence="2">The sequence shown here is derived from an EMBL/GenBank/DDBJ whole genome shotgun (WGS) entry which is preliminary data.</text>
</comment>
<dbReference type="InterPro" id="IPR031720">
    <property type="entry name" value="DUF4728"/>
</dbReference>
<dbReference type="AlphaFoldDB" id="A0A0T6BAV9"/>
<evidence type="ECO:0000256" key="1">
    <source>
        <dbReference type="SAM" id="Phobius"/>
    </source>
</evidence>
<reference evidence="2 3" key="1">
    <citation type="submission" date="2015-09" db="EMBL/GenBank/DDBJ databases">
        <title>Draft genome of the scarab beetle Oryctes borbonicus.</title>
        <authorList>
            <person name="Meyer J.M."/>
            <person name="Markov G.V."/>
            <person name="Baskaran P."/>
            <person name="Herrmann M."/>
            <person name="Sommer R.J."/>
            <person name="Roedelsperger C."/>
        </authorList>
    </citation>
    <scope>NUCLEOTIDE SEQUENCE [LARGE SCALE GENOMIC DNA]</scope>
    <source>
        <strain evidence="2">OB123</strain>
        <tissue evidence="2">Whole animal</tissue>
    </source>
</reference>
<feature type="transmembrane region" description="Helical" evidence="1">
    <location>
        <begin position="86"/>
        <end position="109"/>
    </location>
</feature>
<name>A0A0T6BAV9_9SCAR</name>
<evidence type="ECO:0000313" key="3">
    <source>
        <dbReference type="Proteomes" id="UP000051574"/>
    </source>
</evidence>